<comment type="caution">
    <text evidence="3">The sequence shown here is derived from an EMBL/GenBank/DDBJ whole genome shotgun (WGS) entry which is preliminary data.</text>
</comment>
<sequence length="385" mass="42241">MARILIIGKYYYPFCGGIEENTRQIAEYVARFHDVTVLAFNHEQGHSERKIGGVTVRRRHAHFHYKGQPISMNLFSGIDLNAYDLIQVHSPNPFATTLLLFLRLFARKAPIIVTHHMDIIGRRLARAVSLPFIRHLIRAARVTIVSSQKNLHSSNDLPADAAYEIVPLAVAEENYEVSPALREEVLVWRQSLCGDAPLVGFVGRHVRYKGLTVLMKALAELPGVHALIGGDGPCRQSTESLARQLGISDRVHFLGHVDHREKIRLLAALDVFVFPSTEITEAFGISQMEAMLCGAPVVASNLPTGVTDVAIDGHTALLAPPNDSISLAEKIRKLIEDRSLAARLAEAGRMHVLSNMGYVATSGKALAIFEAAMQSATARPDATQS</sequence>
<protein>
    <submittedName>
        <fullName evidence="3">Glycosyltransferase</fullName>
        <ecNumber evidence="3">2.4.-.-</ecNumber>
    </submittedName>
</protein>
<evidence type="ECO:0000259" key="2">
    <source>
        <dbReference type="Pfam" id="PF13439"/>
    </source>
</evidence>
<keyword evidence="3" id="KW-0808">Transferase</keyword>
<feature type="domain" description="Glycosyl transferase family 1" evidence="1">
    <location>
        <begin position="194"/>
        <end position="349"/>
    </location>
</feature>
<dbReference type="EC" id="2.4.-.-" evidence="3"/>
<organism evidence="3 4">
    <name type="scientific">Devosia ureilytica</name>
    <dbReference type="NCBI Taxonomy" id="2952754"/>
    <lineage>
        <taxon>Bacteria</taxon>
        <taxon>Pseudomonadati</taxon>
        <taxon>Pseudomonadota</taxon>
        <taxon>Alphaproteobacteria</taxon>
        <taxon>Hyphomicrobiales</taxon>
        <taxon>Devosiaceae</taxon>
        <taxon>Devosia</taxon>
    </lineage>
</organism>
<evidence type="ECO:0000313" key="4">
    <source>
        <dbReference type="Proteomes" id="UP001060275"/>
    </source>
</evidence>
<gene>
    <name evidence="3" type="ORF">NF348_03705</name>
</gene>
<evidence type="ECO:0000313" key="3">
    <source>
        <dbReference type="EMBL" id="MCP8886199.1"/>
    </source>
</evidence>
<name>A0A9Q4ALT9_9HYPH</name>
<keyword evidence="4" id="KW-1185">Reference proteome</keyword>
<feature type="domain" description="Glycosyltransferase subfamily 4-like N-terminal" evidence="2">
    <location>
        <begin position="16"/>
        <end position="149"/>
    </location>
</feature>
<dbReference type="AlphaFoldDB" id="A0A9Q4ALT9"/>
<reference evidence="3" key="1">
    <citation type="submission" date="2022-06" db="EMBL/GenBank/DDBJ databases">
        <title>Devosia sp. XJ19-45 genome assembly.</title>
        <authorList>
            <person name="Li B."/>
            <person name="Cai M."/>
            <person name="Nie G."/>
            <person name="Li W."/>
        </authorList>
    </citation>
    <scope>NUCLEOTIDE SEQUENCE</scope>
    <source>
        <strain evidence="3">XJ19-45</strain>
    </source>
</reference>
<accession>A0A9Q4ALT9</accession>
<dbReference type="SUPFAM" id="SSF53756">
    <property type="entry name" value="UDP-Glycosyltransferase/glycogen phosphorylase"/>
    <property type="match status" value="1"/>
</dbReference>
<dbReference type="PANTHER" id="PTHR45947:SF3">
    <property type="entry name" value="SULFOQUINOVOSYL TRANSFERASE SQD2"/>
    <property type="match status" value="1"/>
</dbReference>
<dbReference type="EMBL" id="JAMWDU010000001">
    <property type="protein sequence ID" value="MCP8886199.1"/>
    <property type="molecule type" value="Genomic_DNA"/>
</dbReference>
<dbReference type="InterPro" id="IPR028098">
    <property type="entry name" value="Glyco_trans_4-like_N"/>
</dbReference>
<dbReference type="Pfam" id="PF00534">
    <property type="entry name" value="Glycos_transf_1"/>
    <property type="match status" value="1"/>
</dbReference>
<dbReference type="RefSeq" id="WP_254672623.1">
    <property type="nucleotide sequence ID" value="NZ_JAMWDU010000001.1"/>
</dbReference>
<keyword evidence="3" id="KW-0328">Glycosyltransferase</keyword>
<dbReference type="GO" id="GO:0016757">
    <property type="term" value="F:glycosyltransferase activity"/>
    <property type="evidence" value="ECO:0007669"/>
    <property type="project" value="UniProtKB-KW"/>
</dbReference>
<evidence type="ECO:0000259" key="1">
    <source>
        <dbReference type="Pfam" id="PF00534"/>
    </source>
</evidence>
<dbReference type="Pfam" id="PF13439">
    <property type="entry name" value="Glyco_transf_4"/>
    <property type="match status" value="1"/>
</dbReference>
<dbReference type="PANTHER" id="PTHR45947">
    <property type="entry name" value="SULFOQUINOVOSYL TRANSFERASE SQD2"/>
    <property type="match status" value="1"/>
</dbReference>
<dbReference type="Proteomes" id="UP001060275">
    <property type="component" value="Unassembled WGS sequence"/>
</dbReference>
<dbReference type="InterPro" id="IPR050194">
    <property type="entry name" value="Glycosyltransferase_grp1"/>
</dbReference>
<dbReference type="Gene3D" id="3.40.50.2000">
    <property type="entry name" value="Glycogen Phosphorylase B"/>
    <property type="match status" value="2"/>
</dbReference>
<proteinExistence type="predicted"/>
<dbReference type="InterPro" id="IPR001296">
    <property type="entry name" value="Glyco_trans_1"/>
</dbReference>